<dbReference type="InterPro" id="IPR013762">
    <property type="entry name" value="Integrase-like_cat_sf"/>
</dbReference>
<keyword evidence="2" id="KW-0229">DNA integration</keyword>
<dbReference type="Gene3D" id="1.10.443.10">
    <property type="entry name" value="Intergrase catalytic core"/>
    <property type="match status" value="1"/>
</dbReference>
<keyword evidence="9" id="KW-1185">Reference proteome</keyword>
<comment type="caution">
    <text evidence="8">The sequence shown here is derived from an EMBL/GenBank/DDBJ whole genome shotgun (WGS) entry which is preliminary data.</text>
</comment>
<organism evidence="8 9">
    <name type="scientific">Thalassospira xiamenensis</name>
    <dbReference type="NCBI Taxonomy" id="220697"/>
    <lineage>
        <taxon>Bacteria</taxon>
        <taxon>Pseudomonadati</taxon>
        <taxon>Pseudomonadota</taxon>
        <taxon>Alphaproteobacteria</taxon>
        <taxon>Rhodospirillales</taxon>
        <taxon>Thalassospiraceae</taxon>
        <taxon>Thalassospira</taxon>
    </lineage>
</organism>
<name>A0ABR5XX72_9PROT</name>
<reference evidence="8 9" key="1">
    <citation type="submission" date="2015-12" db="EMBL/GenBank/DDBJ databases">
        <title>Genome sequence of Thalassospira xiamenensis MCCC 1A03005.</title>
        <authorList>
            <person name="Lu L."/>
            <person name="Lai Q."/>
            <person name="Shao Z."/>
            <person name="Qian P."/>
        </authorList>
    </citation>
    <scope>NUCLEOTIDE SEQUENCE [LARGE SCALE GENOMIC DNA]</scope>
    <source>
        <strain evidence="8 9">MCCC 1A03005</strain>
    </source>
</reference>
<accession>A0ABR5XX72</accession>
<evidence type="ECO:0000256" key="1">
    <source>
        <dbReference type="ARBA" id="ARBA00022829"/>
    </source>
</evidence>
<dbReference type="PANTHER" id="PTHR30349">
    <property type="entry name" value="PHAGE INTEGRASE-RELATED"/>
    <property type="match status" value="1"/>
</dbReference>
<dbReference type="PROSITE" id="PS51898">
    <property type="entry name" value="TYR_RECOMBINASE"/>
    <property type="match status" value="1"/>
</dbReference>
<dbReference type="SUPFAM" id="SSF56349">
    <property type="entry name" value="DNA breaking-rejoining enzymes"/>
    <property type="match status" value="1"/>
</dbReference>
<evidence type="ECO:0000313" key="9">
    <source>
        <dbReference type="Proteomes" id="UP000076167"/>
    </source>
</evidence>
<gene>
    <name evidence="8" type="ORF">AUP40_22055</name>
</gene>
<proteinExistence type="predicted"/>
<evidence type="ECO:0000313" key="8">
    <source>
        <dbReference type="EMBL" id="KZC98284.1"/>
    </source>
</evidence>
<sequence>MKLLDVINDFMVHCRFKDLSRHTLRAYDRDLKDYRLWFSRSGRRNPFEKHSILAWVEDMRTRNLAPASVKRRVACLRAMFRWLEQEERLDENPFHKLHTLVRLPRKLPRNLTSAELRLIFETSELRRVGQDNPELATLALSLELLLATGIRVGELCSITVGDIDLEAGNIRIRGKGNRERNVYIVDSELHQQITVYMTLRSRHGARGTGLLFSSGGGKVDPGYIRKMIHDFVGKLPLDRKVTPHMFRHTAATRLLERGVDIRFVQKLLGHASISTTEIYTHVSDRQLRTVVEMASPRRI</sequence>
<dbReference type="InterPro" id="IPR010998">
    <property type="entry name" value="Integrase_recombinase_N"/>
</dbReference>
<dbReference type="InterPro" id="IPR011010">
    <property type="entry name" value="DNA_brk_join_enz"/>
</dbReference>
<keyword evidence="3 5" id="KW-0238">DNA-binding</keyword>
<dbReference type="Proteomes" id="UP000076167">
    <property type="component" value="Unassembled WGS sequence"/>
</dbReference>
<evidence type="ECO:0000256" key="5">
    <source>
        <dbReference type="PROSITE-ProRule" id="PRU01248"/>
    </source>
</evidence>
<dbReference type="Pfam" id="PF02899">
    <property type="entry name" value="Phage_int_SAM_1"/>
    <property type="match status" value="1"/>
</dbReference>
<evidence type="ECO:0000256" key="2">
    <source>
        <dbReference type="ARBA" id="ARBA00022908"/>
    </source>
</evidence>
<keyword evidence="4" id="KW-0233">DNA recombination</keyword>
<keyword evidence="1" id="KW-0159">Chromosome partition</keyword>
<dbReference type="InterPro" id="IPR044068">
    <property type="entry name" value="CB"/>
</dbReference>
<evidence type="ECO:0000256" key="3">
    <source>
        <dbReference type="ARBA" id="ARBA00023125"/>
    </source>
</evidence>
<dbReference type="InterPro" id="IPR002104">
    <property type="entry name" value="Integrase_catalytic"/>
</dbReference>
<evidence type="ECO:0008006" key="10">
    <source>
        <dbReference type="Google" id="ProtNLM"/>
    </source>
</evidence>
<evidence type="ECO:0000259" key="7">
    <source>
        <dbReference type="PROSITE" id="PS51900"/>
    </source>
</evidence>
<evidence type="ECO:0000259" key="6">
    <source>
        <dbReference type="PROSITE" id="PS51898"/>
    </source>
</evidence>
<dbReference type="PANTHER" id="PTHR30349:SF81">
    <property type="entry name" value="TYROSINE RECOMBINASE XERC"/>
    <property type="match status" value="1"/>
</dbReference>
<dbReference type="Pfam" id="PF00589">
    <property type="entry name" value="Phage_integrase"/>
    <property type="match status" value="1"/>
</dbReference>
<evidence type="ECO:0000256" key="4">
    <source>
        <dbReference type="ARBA" id="ARBA00023172"/>
    </source>
</evidence>
<dbReference type="PROSITE" id="PS51900">
    <property type="entry name" value="CB"/>
    <property type="match status" value="1"/>
</dbReference>
<dbReference type="EMBL" id="LPXL01000048">
    <property type="protein sequence ID" value="KZC98284.1"/>
    <property type="molecule type" value="Genomic_DNA"/>
</dbReference>
<dbReference type="RefSeq" id="WP_063094739.1">
    <property type="nucleotide sequence ID" value="NZ_DFMA01000008.1"/>
</dbReference>
<feature type="domain" description="Core-binding (CB)" evidence="7">
    <location>
        <begin position="1"/>
        <end position="84"/>
    </location>
</feature>
<dbReference type="Gene3D" id="1.10.150.130">
    <property type="match status" value="1"/>
</dbReference>
<feature type="domain" description="Tyr recombinase" evidence="6">
    <location>
        <begin position="106"/>
        <end position="292"/>
    </location>
</feature>
<protein>
    <recommendedName>
        <fullName evidence="10">Integrase</fullName>
    </recommendedName>
</protein>
<dbReference type="InterPro" id="IPR004107">
    <property type="entry name" value="Integrase_SAM-like_N"/>
</dbReference>
<dbReference type="InterPro" id="IPR050090">
    <property type="entry name" value="Tyrosine_recombinase_XerCD"/>
</dbReference>